<evidence type="ECO:0000313" key="1">
    <source>
        <dbReference type="EMBL" id="CAG8850554.1"/>
    </source>
</evidence>
<protein>
    <submittedName>
        <fullName evidence="1">10814_t:CDS:1</fullName>
    </submittedName>
</protein>
<name>A0ABN7X8W7_GIGMA</name>
<dbReference type="EMBL" id="CAJVQB010101680">
    <property type="protein sequence ID" value="CAG8850554.1"/>
    <property type="molecule type" value="Genomic_DNA"/>
</dbReference>
<proteinExistence type="predicted"/>
<reference evidence="1 2" key="1">
    <citation type="submission" date="2021-06" db="EMBL/GenBank/DDBJ databases">
        <authorList>
            <person name="Kallberg Y."/>
            <person name="Tangrot J."/>
            <person name="Rosling A."/>
        </authorList>
    </citation>
    <scope>NUCLEOTIDE SEQUENCE [LARGE SCALE GENOMIC DNA]</scope>
    <source>
        <strain evidence="1 2">120-4 pot B 10/14</strain>
    </source>
</reference>
<sequence length="56" mass="6715">FYSSYKNDKIWFYGYLDVYHEKSLRDSSDLLIDELEVFQIQICVLYEKSGVAILKQ</sequence>
<comment type="caution">
    <text evidence="1">The sequence shown here is derived from an EMBL/GenBank/DDBJ whole genome shotgun (WGS) entry which is preliminary data.</text>
</comment>
<gene>
    <name evidence="1" type="ORF">GMARGA_LOCUS40271</name>
</gene>
<feature type="non-terminal residue" evidence="1">
    <location>
        <position position="56"/>
    </location>
</feature>
<accession>A0ABN7X8W7</accession>
<evidence type="ECO:0000313" key="2">
    <source>
        <dbReference type="Proteomes" id="UP000789901"/>
    </source>
</evidence>
<dbReference type="Proteomes" id="UP000789901">
    <property type="component" value="Unassembled WGS sequence"/>
</dbReference>
<feature type="non-terminal residue" evidence="1">
    <location>
        <position position="1"/>
    </location>
</feature>
<keyword evidence="2" id="KW-1185">Reference proteome</keyword>
<organism evidence="1 2">
    <name type="scientific">Gigaspora margarita</name>
    <dbReference type="NCBI Taxonomy" id="4874"/>
    <lineage>
        <taxon>Eukaryota</taxon>
        <taxon>Fungi</taxon>
        <taxon>Fungi incertae sedis</taxon>
        <taxon>Mucoromycota</taxon>
        <taxon>Glomeromycotina</taxon>
        <taxon>Glomeromycetes</taxon>
        <taxon>Diversisporales</taxon>
        <taxon>Gigasporaceae</taxon>
        <taxon>Gigaspora</taxon>
    </lineage>
</organism>